<dbReference type="Proteomes" id="UP001201262">
    <property type="component" value="Unassembled WGS sequence"/>
</dbReference>
<dbReference type="EMBL" id="JAJTJA010000009">
    <property type="protein sequence ID" value="KAH8693683.1"/>
    <property type="molecule type" value="Genomic_DNA"/>
</dbReference>
<evidence type="ECO:0000256" key="1">
    <source>
        <dbReference type="ARBA" id="ARBA00004685"/>
    </source>
</evidence>
<dbReference type="InterPro" id="IPR021765">
    <property type="entry name" value="UstYa-like"/>
</dbReference>
<accession>A0AAD4PTM4</accession>
<organism evidence="3 4">
    <name type="scientific">Talaromyces proteolyticus</name>
    <dbReference type="NCBI Taxonomy" id="1131652"/>
    <lineage>
        <taxon>Eukaryota</taxon>
        <taxon>Fungi</taxon>
        <taxon>Dikarya</taxon>
        <taxon>Ascomycota</taxon>
        <taxon>Pezizomycotina</taxon>
        <taxon>Eurotiomycetes</taxon>
        <taxon>Eurotiomycetidae</taxon>
        <taxon>Eurotiales</taxon>
        <taxon>Trichocomaceae</taxon>
        <taxon>Talaromyces</taxon>
        <taxon>Talaromyces sect. Bacilispori</taxon>
    </lineage>
</organism>
<comment type="caution">
    <text evidence="3">The sequence shown here is derived from an EMBL/GenBank/DDBJ whole genome shotgun (WGS) entry which is preliminary data.</text>
</comment>
<comment type="pathway">
    <text evidence="1">Mycotoxin biosynthesis.</text>
</comment>
<dbReference type="GO" id="GO:0043386">
    <property type="term" value="P:mycotoxin biosynthetic process"/>
    <property type="evidence" value="ECO:0007669"/>
    <property type="project" value="InterPro"/>
</dbReference>
<dbReference type="PANTHER" id="PTHR33365:SF4">
    <property type="entry name" value="CYCLOCHLOROTINE BIOSYNTHESIS PROTEIN O"/>
    <property type="match status" value="1"/>
</dbReference>
<evidence type="ECO:0000256" key="2">
    <source>
        <dbReference type="ARBA" id="ARBA00035112"/>
    </source>
</evidence>
<gene>
    <name evidence="3" type="ORF">BGW36DRAFT_429722</name>
</gene>
<dbReference type="AlphaFoldDB" id="A0AAD4PTM4"/>
<comment type="similarity">
    <text evidence="2">Belongs to the ustYa family.</text>
</comment>
<reference evidence="3" key="1">
    <citation type="submission" date="2021-12" db="EMBL/GenBank/DDBJ databases">
        <title>Convergent genome expansion in fungi linked to evolution of root-endophyte symbiosis.</title>
        <authorList>
            <consortium name="DOE Joint Genome Institute"/>
            <person name="Ke Y.-H."/>
            <person name="Bonito G."/>
            <person name="Liao H.-L."/>
            <person name="Looney B."/>
            <person name="Rojas-Flechas A."/>
            <person name="Nash J."/>
            <person name="Hameed K."/>
            <person name="Schadt C."/>
            <person name="Martin F."/>
            <person name="Crous P.W."/>
            <person name="Miettinen O."/>
            <person name="Magnuson J.K."/>
            <person name="Labbe J."/>
            <person name="Jacobson D."/>
            <person name="Doktycz M.J."/>
            <person name="Veneault-Fourrey C."/>
            <person name="Kuo A."/>
            <person name="Mondo S."/>
            <person name="Calhoun S."/>
            <person name="Riley R."/>
            <person name="Ohm R."/>
            <person name="LaButti K."/>
            <person name="Andreopoulos B."/>
            <person name="Pangilinan J."/>
            <person name="Nolan M."/>
            <person name="Tritt A."/>
            <person name="Clum A."/>
            <person name="Lipzen A."/>
            <person name="Daum C."/>
            <person name="Barry K."/>
            <person name="Grigoriev I.V."/>
            <person name="Vilgalys R."/>
        </authorList>
    </citation>
    <scope>NUCLEOTIDE SEQUENCE</scope>
    <source>
        <strain evidence="3">PMI_201</strain>
    </source>
</reference>
<evidence type="ECO:0000313" key="4">
    <source>
        <dbReference type="Proteomes" id="UP001201262"/>
    </source>
</evidence>
<dbReference type="Pfam" id="PF11807">
    <property type="entry name" value="UstYa"/>
    <property type="match status" value="1"/>
</dbReference>
<dbReference type="GeneID" id="70251018"/>
<dbReference type="RefSeq" id="XP_046069353.1">
    <property type="nucleotide sequence ID" value="XM_046220731.1"/>
</dbReference>
<dbReference type="PANTHER" id="PTHR33365">
    <property type="entry name" value="YALI0B05434P"/>
    <property type="match status" value="1"/>
</dbReference>
<proteinExistence type="inferred from homology"/>
<name>A0AAD4PTM4_9EURO</name>
<evidence type="ECO:0000313" key="3">
    <source>
        <dbReference type="EMBL" id="KAH8693683.1"/>
    </source>
</evidence>
<evidence type="ECO:0008006" key="5">
    <source>
        <dbReference type="Google" id="ProtNLM"/>
    </source>
</evidence>
<protein>
    <recommendedName>
        <fullName evidence="5">Tat pathway signal sequence</fullName>
    </recommendedName>
</protein>
<sequence>MAFINNPKYENVPSDEESEASLRFRSVSRATISRATILRDSVFTLLGLAIGFSVAFSINYKEATQKTESEQCWVFGNATPIPSDVIERVPQVFQPDPRYFGNSEQIDLNWKTLVDSDAIWVGNPEEYGLGQGMQPPKQYPLPYTNTSALPSNFYDVSTLHQVHCLSKIRTRYWQLMTVGYQADDPNNEEMESHVEHCIEYLRLSLACGDFLIVEPNDSGWGLERQCINYPKLRAFQDSQAALYIDSWADSGSAPI</sequence>
<keyword evidence="4" id="KW-1185">Reference proteome</keyword>